<dbReference type="GO" id="GO:0030246">
    <property type="term" value="F:carbohydrate binding"/>
    <property type="evidence" value="ECO:0007669"/>
    <property type="project" value="InterPro"/>
</dbReference>
<dbReference type="PANTHER" id="PTHR10091">
    <property type="entry name" value="ALDOSE-1-EPIMERASE"/>
    <property type="match status" value="1"/>
</dbReference>
<dbReference type="PATRIC" id="fig|942150.3.peg.1597"/>
<dbReference type="GO" id="GO:0006006">
    <property type="term" value="P:glucose metabolic process"/>
    <property type="evidence" value="ECO:0007669"/>
    <property type="project" value="TreeGrafter"/>
</dbReference>
<accession>A0A0R2MAE7</accession>
<dbReference type="SUPFAM" id="SSF74650">
    <property type="entry name" value="Galactose mutarotase-like"/>
    <property type="match status" value="1"/>
</dbReference>
<dbReference type="InterPro" id="IPR008183">
    <property type="entry name" value="Aldose_1/G6P_1-epimerase"/>
</dbReference>
<evidence type="ECO:0000256" key="2">
    <source>
        <dbReference type="ARBA" id="ARBA00023235"/>
    </source>
</evidence>
<dbReference type="GO" id="GO:0004034">
    <property type="term" value="F:aldose 1-epimerase activity"/>
    <property type="evidence" value="ECO:0007669"/>
    <property type="project" value="TreeGrafter"/>
</dbReference>
<reference evidence="4 5" key="1">
    <citation type="journal article" date="2015" name="Genome Announc.">
        <title>Expanding the biotechnology potential of lactobacilli through comparative genomics of 213 strains and associated genera.</title>
        <authorList>
            <person name="Sun Z."/>
            <person name="Harris H.M."/>
            <person name="McCann A."/>
            <person name="Guo C."/>
            <person name="Argimon S."/>
            <person name="Zhang W."/>
            <person name="Yang X."/>
            <person name="Jeffery I.B."/>
            <person name="Cooney J.C."/>
            <person name="Kagawa T.F."/>
            <person name="Liu W."/>
            <person name="Song Y."/>
            <person name="Salvetti E."/>
            <person name="Wrobel A."/>
            <person name="Rasinkangas P."/>
            <person name="Parkhill J."/>
            <person name="Rea M.C."/>
            <person name="O'Sullivan O."/>
            <person name="Ritari J."/>
            <person name="Douillard F.P."/>
            <person name="Paul Ross R."/>
            <person name="Yang R."/>
            <person name="Briner A.E."/>
            <person name="Felis G.E."/>
            <person name="de Vos W.M."/>
            <person name="Barrangou R."/>
            <person name="Klaenhammer T.R."/>
            <person name="Caufield P.W."/>
            <person name="Cui Y."/>
            <person name="Zhang H."/>
            <person name="O'Toole P.W."/>
        </authorList>
    </citation>
    <scope>NUCLEOTIDE SEQUENCE [LARGE SCALE GENOMIC DNA]</scope>
    <source>
        <strain evidence="4 5">LMG 26013</strain>
    </source>
</reference>
<sequence>MEVVDGETVTQYTLTNDAKTEITILSYGGIWQSFNVYEKGQKVPLIWGLDSIADYQRVGYCVGQSIGRVAGRLSGAKFKIDQKTYHVDMNRTGFSIHGGAHGFNTLNFDGALEQENETVSVTLSKHILSTTDQYPGNLDVVIKFSLDNRNRVTIQFTGKTDAPTLFNPTSHVYWNTTIDRCTLAQQSLQVNSQQRLVCDEQKVPTGEMIAVKGTAFDFNRPRLLKVAVDDVVNMTAKKEIDETFVVRPDERQPIAILGDANGNHQVKVFSNRNGLVIFTANPFDSAAEQRGDYNAVAVEAQTLPDAINHTGFGNIVLRPGQPRTDRIAFQYQPFN</sequence>
<name>A0A0R2MAE7_9LACO</name>
<dbReference type="AlphaFoldDB" id="A0A0R2MAE7"/>
<keyword evidence="2" id="KW-0413">Isomerase</keyword>
<dbReference type="Pfam" id="PF01263">
    <property type="entry name" value="Aldose_epim"/>
    <property type="match status" value="1"/>
</dbReference>
<dbReference type="InterPro" id="IPR014718">
    <property type="entry name" value="GH-type_carb-bd"/>
</dbReference>
<gene>
    <name evidence="4" type="ORF">IV64_GL001546</name>
</gene>
<keyword evidence="5" id="KW-1185">Reference proteome</keyword>
<evidence type="ECO:0000256" key="3">
    <source>
        <dbReference type="ARBA" id="ARBA00023277"/>
    </source>
</evidence>
<dbReference type="STRING" id="942150.IV64_GL001546"/>
<dbReference type="GO" id="GO:0033499">
    <property type="term" value="P:galactose catabolic process via UDP-galactose, Leloir pathway"/>
    <property type="evidence" value="ECO:0007669"/>
    <property type="project" value="TreeGrafter"/>
</dbReference>
<evidence type="ECO:0000256" key="1">
    <source>
        <dbReference type="ARBA" id="ARBA00006206"/>
    </source>
</evidence>
<evidence type="ECO:0000313" key="4">
    <source>
        <dbReference type="EMBL" id="KRO07610.1"/>
    </source>
</evidence>
<dbReference type="InterPro" id="IPR047215">
    <property type="entry name" value="Galactose_mutarotase-like"/>
</dbReference>
<dbReference type="CDD" id="cd09019">
    <property type="entry name" value="galactose_mutarotase_like"/>
    <property type="match status" value="1"/>
</dbReference>
<dbReference type="Proteomes" id="UP000051783">
    <property type="component" value="Unassembled WGS sequence"/>
</dbReference>
<comment type="caution">
    <text evidence="4">The sequence shown here is derived from an EMBL/GenBank/DDBJ whole genome shotgun (WGS) entry which is preliminary data.</text>
</comment>
<protein>
    <submittedName>
        <fullName evidence="4">Aldose 1-epimerase</fullName>
    </submittedName>
</protein>
<keyword evidence="3" id="KW-0119">Carbohydrate metabolism</keyword>
<dbReference type="GO" id="GO:0005737">
    <property type="term" value="C:cytoplasm"/>
    <property type="evidence" value="ECO:0007669"/>
    <property type="project" value="TreeGrafter"/>
</dbReference>
<dbReference type="PANTHER" id="PTHR10091:SF0">
    <property type="entry name" value="GALACTOSE MUTAROTASE"/>
    <property type="match status" value="1"/>
</dbReference>
<dbReference type="InterPro" id="IPR011013">
    <property type="entry name" value="Gal_mutarotase_sf_dom"/>
</dbReference>
<dbReference type="EMBL" id="JQCL01000103">
    <property type="protein sequence ID" value="KRO07610.1"/>
    <property type="molecule type" value="Genomic_DNA"/>
</dbReference>
<organism evidence="4 5">
    <name type="scientific">Lactiplantibacillus xiangfangensis</name>
    <dbReference type="NCBI Taxonomy" id="942150"/>
    <lineage>
        <taxon>Bacteria</taxon>
        <taxon>Bacillati</taxon>
        <taxon>Bacillota</taxon>
        <taxon>Bacilli</taxon>
        <taxon>Lactobacillales</taxon>
        <taxon>Lactobacillaceae</taxon>
        <taxon>Lactiplantibacillus</taxon>
    </lineage>
</organism>
<proteinExistence type="inferred from homology"/>
<evidence type="ECO:0000313" key="5">
    <source>
        <dbReference type="Proteomes" id="UP000051783"/>
    </source>
</evidence>
<dbReference type="Gene3D" id="2.70.98.10">
    <property type="match status" value="1"/>
</dbReference>
<comment type="similarity">
    <text evidence="1">Belongs to the aldose epimerase family.</text>
</comment>